<sequence>MILLTAAITAQAPTDKEQPIGLDDIPQDECCRYKCDVNCAVNGFINQTCVDKCLKQCISVAEGQCCRFKCDITCTFGGRISLECRNKCFMTCPPQFTATPSNNVKPSVLIGKSQF</sequence>
<dbReference type="EMBL" id="JBJUIK010000008">
    <property type="protein sequence ID" value="KAL3521115.1"/>
    <property type="molecule type" value="Genomic_DNA"/>
</dbReference>
<organism evidence="1 2">
    <name type="scientific">Cinchona calisaya</name>
    <dbReference type="NCBI Taxonomy" id="153742"/>
    <lineage>
        <taxon>Eukaryota</taxon>
        <taxon>Viridiplantae</taxon>
        <taxon>Streptophyta</taxon>
        <taxon>Embryophyta</taxon>
        <taxon>Tracheophyta</taxon>
        <taxon>Spermatophyta</taxon>
        <taxon>Magnoliopsida</taxon>
        <taxon>eudicotyledons</taxon>
        <taxon>Gunneridae</taxon>
        <taxon>Pentapetalae</taxon>
        <taxon>asterids</taxon>
        <taxon>lamiids</taxon>
        <taxon>Gentianales</taxon>
        <taxon>Rubiaceae</taxon>
        <taxon>Cinchonoideae</taxon>
        <taxon>Cinchoneae</taxon>
        <taxon>Cinchona</taxon>
    </lineage>
</organism>
<evidence type="ECO:0000313" key="1">
    <source>
        <dbReference type="EMBL" id="KAL3521115.1"/>
    </source>
</evidence>
<dbReference type="AlphaFoldDB" id="A0ABD2ZSH9"/>
<protein>
    <submittedName>
        <fullName evidence="1">Uncharacterized protein</fullName>
    </submittedName>
</protein>
<evidence type="ECO:0000313" key="2">
    <source>
        <dbReference type="Proteomes" id="UP001630127"/>
    </source>
</evidence>
<reference evidence="1 2" key="1">
    <citation type="submission" date="2024-11" db="EMBL/GenBank/DDBJ databases">
        <title>A near-complete genome assembly of Cinchona calisaya.</title>
        <authorList>
            <person name="Lian D.C."/>
            <person name="Zhao X.W."/>
            <person name="Wei L."/>
        </authorList>
    </citation>
    <scope>NUCLEOTIDE SEQUENCE [LARGE SCALE GENOMIC DNA]</scope>
    <source>
        <tissue evidence="1">Nenye</tissue>
    </source>
</reference>
<dbReference type="Proteomes" id="UP001630127">
    <property type="component" value="Unassembled WGS sequence"/>
</dbReference>
<proteinExistence type="predicted"/>
<comment type="caution">
    <text evidence="1">The sequence shown here is derived from an EMBL/GenBank/DDBJ whole genome shotgun (WGS) entry which is preliminary data.</text>
</comment>
<keyword evidence="2" id="KW-1185">Reference proteome</keyword>
<gene>
    <name evidence="1" type="ORF">ACH5RR_019264</name>
</gene>
<name>A0ABD2ZSH9_9GENT</name>
<accession>A0ABD2ZSH9</accession>